<reference evidence="5 6" key="1">
    <citation type="submission" date="2024-11" db="EMBL/GenBank/DDBJ databases">
        <authorList>
            <person name="Heng Y.C."/>
            <person name="Lim A.C.H."/>
            <person name="Lee J.K.Y."/>
            <person name="Kittelmann S."/>
        </authorList>
    </citation>
    <scope>NUCLEOTIDE SEQUENCE [LARGE SCALE GENOMIC DNA]</scope>
    <source>
        <strain evidence="5 6">WILCCON 0114</strain>
    </source>
</reference>
<evidence type="ECO:0000313" key="5">
    <source>
        <dbReference type="EMBL" id="MFL0253235.1"/>
    </source>
</evidence>
<dbReference type="SUPFAM" id="SSF51445">
    <property type="entry name" value="(Trans)glycosidases"/>
    <property type="match status" value="1"/>
</dbReference>
<dbReference type="Pfam" id="PF01229">
    <property type="entry name" value="Glyco_hydro_39"/>
    <property type="match status" value="1"/>
</dbReference>
<accession>A0ABW8TP07</accession>
<dbReference type="PANTHER" id="PTHR12631:SF10">
    <property type="entry name" value="BETA-XYLOSIDASE-LIKE PROTEIN-RELATED"/>
    <property type="match status" value="1"/>
</dbReference>
<feature type="domain" description="Glycosyl hydrolases family 39 N-terminal catalytic" evidence="4">
    <location>
        <begin position="8"/>
        <end position="463"/>
    </location>
</feature>
<organism evidence="5 6">
    <name type="scientific">Clostridium neuense</name>
    <dbReference type="NCBI Taxonomy" id="1728934"/>
    <lineage>
        <taxon>Bacteria</taxon>
        <taxon>Bacillati</taxon>
        <taxon>Bacillota</taxon>
        <taxon>Clostridia</taxon>
        <taxon>Eubacteriales</taxon>
        <taxon>Clostridiaceae</taxon>
        <taxon>Clostridium</taxon>
    </lineage>
</organism>
<keyword evidence="6" id="KW-1185">Reference proteome</keyword>
<keyword evidence="3" id="KW-0326">Glycosidase</keyword>
<protein>
    <submittedName>
        <fullName evidence="5">GH39 family glycosyl hydrolase</fullName>
    </submittedName>
</protein>
<dbReference type="InterPro" id="IPR049165">
    <property type="entry name" value="GH39_as"/>
</dbReference>
<dbReference type="Gene3D" id="2.60.40.1500">
    <property type="entry name" value="Glycosyl hydrolase domain, family 39"/>
    <property type="match status" value="1"/>
</dbReference>
<dbReference type="Gene3D" id="3.20.20.80">
    <property type="entry name" value="Glycosidases"/>
    <property type="match status" value="1"/>
</dbReference>
<dbReference type="GO" id="GO:0016787">
    <property type="term" value="F:hydrolase activity"/>
    <property type="evidence" value="ECO:0007669"/>
    <property type="project" value="UniProtKB-KW"/>
</dbReference>
<keyword evidence="2 5" id="KW-0378">Hydrolase</keyword>
<dbReference type="PANTHER" id="PTHR12631">
    <property type="entry name" value="ALPHA-L-IDURONIDASE"/>
    <property type="match status" value="1"/>
</dbReference>
<dbReference type="InterPro" id="IPR000514">
    <property type="entry name" value="Glyco_hydro_39"/>
</dbReference>
<dbReference type="RefSeq" id="WP_406789903.1">
    <property type="nucleotide sequence ID" value="NZ_JBJIAA010000029.1"/>
</dbReference>
<gene>
    <name evidence="5" type="ORF">ACJDT4_22775</name>
</gene>
<comment type="caution">
    <text evidence="5">The sequence shown here is derived from an EMBL/GenBank/DDBJ whole genome shotgun (WGS) entry which is preliminary data.</text>
</comment>
<dbReference type="EMBL" id="JBJIAA010000029">
    <property type="protein sequence ID" value="MFL0253235.1"/>
    <property type="molecule type" value="Genomic_DNA"/>
</dbReference>
<evidence type="ECO:0000259" key="4">
    <source>
        <dbReference type="Pfam" id="PF01229"/>
    </source>
</evidence>
<dbReference type="Proteomes" id="UP001623592">
    <property type="component" value="Unassembled WGS sequence"/>
</dbReference>
<proteinExistence type="inferred from homology"/>
<dbReference type="PRINTS" id="PR00745">
    <property type="entry name" value="GLHYDRLASE39"/>
</dbReference>
<evidence type="ECO:0000256" key="2">
    <source>
        <dbReference type="ARBA" id="ARBA00022801"/>
    </source>
</evidence>
<evidence type="ECO:0000256" key="3">
    <source>
        <dbReference type="ARBA" id="ARBA00023295"/>
    </source>
</evidence>
<evidence type="ECO:0000256" key="1">
    <source>
        <dbReference type="ARBA" id="ARBA00008875"/>
    </source>
</evidence>
<sequence>MNKLVIPRDSKKEFLGRWNFCVGTGRLGLALQKEYIDTLAFVKKNIDFKYIRGHGLLCDDVGIYREDMVDGKVVPFYNFTYIDRIFDSYLELGIKPFVELGFMPKKLASGAQTVFYWEGNVTPPKDYEKWSDLIKAVVKHFISRYGEEEVLTWPFEIWNEPNLPGFWEHADEKEYFKLYKVTAEAVKSINENLKVGGPAICGGADHWIKDFLKFCDTENAPLDFVSRHAYTSTVGEKTPHFTYQEIMPQEHMFDELKSVRKMIDETKFKRLPFHITEYNTSYHPLNPVHDTAFNAAYICRILSEAGDYVNSFSYWTFSDVFEECDVPRAEFHGGFGLVALHNIPKPTFYAFSFFNELGKELLYKDEHIIVTKKEDKSIVFVAWNEWFGKASDEEKEYEIAIPFKDGKVFVERYTVNEEYANPWGTWREMGRPRFPSKEQIELLRKVAVPHITTNNSVAENGTVNIKFVLKKNEVSLFKLKVVEDESDTYIGLDDTKITSYK</sequence>
<dbReference type="InterPro" id="IPR049166">
    <property type="entry name" value="GH39_cat"/>
</dbReference>
<dbReference type="SUPFAM" id="SSF51011">
    <property type="entry name" value="Glycosyl hydrolase domain"/>
    <property type="match status" value="1"/>
</dbReference>
<dbReference type="PROSITE" id="PS01027">
    <property type="entry name" value="GLYCOSYL_HYDROL_F39"/>
    <property type="match status" value="1"/>
</dbReference>
<dbReference type="InterPro" id="IPR017853">
    <property type="entry name" value="GH"/>
</dbReference>
<evidence type="ECO:0000313" key="6">
    <source>
        <dbReference type="Proteomes" id="UP001623592"/>
    </source>
</evidence>
<dbReference type="InterPro" id="IPR051923">
    <property type="entry name" value="Glycosyl_Hydrolase_39"/>
</dbReference>
<comment type="similarity">
    <text evidence="1">Belongs to the glycosyl hydrolase 39 family.</text>
</comment>
<name>A0ABW8TP07_9CLOT</name>